<feature type="compositionally biased region" description="Basic and acidic residues" evidence="7">
    <location>
        <begin position="193"/>
        <end position="225"/>
    </location>
</feature>
<dbReference type="AlphaFoldDB" id="A0A0L0DCA9"/>
<dbReference type="CDD" id="cd00174">
    <property type="entry name" value="SH3"/>
    <property type="match status" value="2"/>
</dbReference>
<feature type="domain" description="SH3" evidence="8">
    <location>
        <begin position="271"/>
        <end position="341"/>
    </location>
</feature>
<dbReference type="SMART" id="SM00326">
    <property type="entry name" value="SH3"/>
    <property type="match status" value="4"/>
</dbReference>
<dbReference type="SMART" id="SM00132">
    <property type="entry name" value="LIM"/>
    <property type="match status" value="2"/>
</dbReference>
<dbReference type="Pfam" id="PF00018">
    <property type="entry name" value="SH3_1"/>
    <property type="match status" value="3"/>
</dbReference>
<dbReference type="PRINTS" id="PR00452">
    <property type="entry name" value="SH3DOMAIN"/>
</dbReference>
<dbReference type="InterPro" id="IPR001781">
    <property type="entry name" value="Znf_LIM"/>
</dbReference>
<dbReference type="SUPFAM" id="SSF50044">
    <property type="entry name" value="SH3-domain"/>
    <property type="match status" value="4"/>
</dbReference>
<dbReference type="Pfam" id="PF00412">
    <property type="entry name" value="LIM"/>
    <property type="match status" value="2"/>
</dbReference>
<keyword evidence="3" id="KW-0677">Repeat</keyword>
<dbReference type="InterPro" id="IPR001452">
    <property type="entry name" value="SH3_domain"/>
</dbReference>
<feature type="compositionally biased region" description="Pro residues" evidence="7">
    <location>
        <begin position="180"/>
        <end position="192"/>
    </location>
</feature>
<dbReference type="RefSeq" id="XP_013757512.1">
    <property type="nucleotide sequence ID" value="XM_013902058.1"/>
</dbReference>
<keyword evidence="1 6" id="KW-0728">SH3 domain</keyword>
<evidence type="ECO:0000259" key="8">
    <source>
        <dbReference type="PROSITE" id="PS50002"/>
    </source>
</evidence>
<dbReference type="PROSITE" id="PS00478">
    <property type="entry name" value="LIM_DOMAIN_1"/>
    <property type="match status" value="2"/>
</dbReference>
<dbReference type="Proteomes" id="UP000054408">
    <property type="component" value="Unassembled WGS sequence"/>
</dbReference>
<proteinExistence type="predicted"/>
<dbReference type="EMBL" id="GL349457">
    <property type="protein sequence ID" value="KNC49721.1"/>
    <property type="molecule type" value="Genomic_DNA"/>
</dbReference>
<evidence type="ECO:0000313" key="10">
    <source>
        <dbReference type="EMBL" id="KNC49721.1"/>
    </source>
</evidence>
<sequence>MSGRVRHCRGCRKRVYPTELFRALDADWHRGCFRCSACACTLSLANHYSVRNSDGDKIPYCRVHRPDASVALTAGGVRRDNQAQKPSRSHAAFAGLAAPKPEQLCPVCNKAVYPVDRIRALRTNFHTGCFRCVSCTTVLNIKNFQSYEGVLYCAAHLPRVRQGLGRASPAASSIGYRGGPPQPTPELAPEPVSEPKPEPRPEPKPESEPKPELEPEPEPEPKPDPESEPETDDDSGLSPLPLALSSASSSPPDSPRPPPSALNHSRVKQAGFIGIATAVEAWTAEDSDELSFKAGDTLLVTFEDGDSWWSGVVSSHDTEADAAALGEALLFPLSHVEIVAMFSDAPDASPGGVDGAIGLCEVLYDYEAAEDGELSLQQGQVIHVVSFDNSEWWTGVEASSGSRGMFPSLHVKLLEATTDERPATAPRRERPPLGDLAHEETVGEGWVVTPWIEEEDSELGLQVGDYVLVVEFDNDEWWTAINVRTMDAGLAPAMCIELVESPASSASFGKQVRVLFDRAAVDDDELSISTGDIIHVLDETSDSWWSGELRGREGLFPLTHVETIDIASLPLSVTS</sequence>
<evidence type="ECO:0000259" key="9">
    <source>
        <dbReference type="PROSITE" id="PS50023"/>
    </source>
</evidence>
<dbReference type="PANTHER" id="PTHR46218">
    <property type="entry name" value="LASP"/>
    <property type="match status" value="1"/>
</dbReference>
<accession>A0A0L0DCA9</accession>
<feature type="domain" description="SH3" evidence="8">
    <location>
        <begin position="440"/>
        <end position="501"/>
    </location>
</feature>
<feature type="compositionally biased region" description="Low complexity" evidence="7">
    <location>
        <begin position="236"/>
        <end position="251"/>
    </location>
</feature>
<dbReference type="eggNOG" id="KOG1029">
    <property type="taxonomic scope" value="Eukaryota"/>
</dbReference>
<dbReference type="PANTHER" id="PTHR46218:SF4">
    <property type="entry name" value="LIM AND SH3 DOMAIN PROTEIN LASP"/>
    <property type="match status" value="1"/>
</dbReference>
<name>A0A0L0DCA9_THETB</name>
<keyword evidence="11" id="KW-1185">Reference proteome</keyword>
<dbReference type="STRING" id="461836.A0A0L0DCA9"/>
<evidence type="ECO:0000256" key="4">
    <source>
        <dbReference type="ARBA" id="ARBA00022833"/>
    </source>
</evidence>
<dbReference type="InterPro" id="IPR051759">
    <property type="entry name" value="LIM-SH3_domain_protein"/>
</dbReference>
<dbReference type="PROSITE" id="PS50023">
    <property type="entry name" value="LIM_DOMAIN_2"/>
    <property type="match status" value="2"/>
</dbReference>
<reference evidence="10 11" key="1">
    <citation type="submission" date="2010-05" db="EMBL/GenBank/DDBJ databases">
        <title>The Genome Sequence of Thecamonas trahens ATCC 50062.</title>
        <authorList>
            <consortium name="The Broad Institute Genome Sequencing Platform"/>
            <person name="Russ C."/>
            <person name="Cuomo C."/>
            <person name="Shea T."/>
            <person name="Young S.K."/>
            <person name="Zeng Q."/>
            <person name="Koehrsen M."/>
            <person name="Haas B."/>
            <person name="Borodovsky M."/>
            <person name="Guigo R."/>
            <person name="Alvarado L."/>
            <person name="Berlin A."/>
            <person name="Bochicchio J."/>
            <person name="Borenstein D."/>
            <person name="Chapman S."/>
            <person name="Chen Z."/>
            <person name="Freedman E."/>
            <person name="Gellesch M."/>
            <person name="Goldberg J."/>
            <person name="Griggs A."/>
            <person name="Gujja S."/>
            <person name="Heilman E."/>
            <person name="Heiman D."/>
            <person name="Hepburn T."/>
            <person name="Howarth C."/>
            <person name="Jen D."/>
            <person name="Larson L."/>
            <person name="Mehta T."/>
            <person name="Park D."/>
            <person name="Pearson M."/>
            <person name="Roberts A."/>
            <person name="Saif S."/>
            <person name="Shenoy N."/>
            <person name="Sisk P."/>
            <person name="Stolte C."/>
            <person name="Sykes S."/>
            <person name="Thomson T."/>
            <person name="Walk T."/>
            <person name="White J."/>
            <person name="Yandava C."/>
            <person name="Burger G."/>
            <person name="Gray M.W."/>
            <person name="Holland P.W.H."/>
            <person name="King N."/>
            <person name="Lang F.B.F."/>
            <person name="Roger A.J."/>
            <person name="Ruiz-Trillo I."/>
            <person name="Lander E."/>
            <person name="Nusbaum C."/>
        </authorList>
    </citation>
    <scope>NUCLEOTIDE SEQUENCE [LARGE SCALE GENOMIC DNA]</scope>
    <source>
        <strain evidence="10 11">ATCC 50062</strain>
    </source>
</reference>
<dbReference type="PROSITE" id="PS50002">
    <property type="entry name" value="SH3"/>
    <property type="match status" value="4"/>
</dbReference>
<feature type="compositionally biased region" description="Acidic residues" evidence="7">
    <location>
        <begin position="226"/>
        <end position="235"/>
    </location>
</feature>
<keyword evidence="5" id="KW-0440">LIM domain</keyword>
<dbReference type="Pfam" id="PF07653">
    <property type="entry name" value="SH3_2"/>
    <property type="match status" value="1"/>
</dbReference>
<dbReference type="GO" id="GO:0046872">
    <property type="term" value="F:metal ion binding"/>
    <property type="evidence" value="ECO:0007669"/>
    <property type="project" value="UniProtKB-KW"/>
</dbReference>
<dbReference type="OrthoDB" id="25654at2759"/>
<keyword evidence="4 5" id="KW-0862">Zinc</keyword>
<dbReference type="InterPro" id="IPR036028">
    <property type="entry name" value="SH3-like_dom_sf"/>
</dbReference>
<dbReference type="SUPFAM" id="SSF57716">
    <property type="entry name" value="Glucocorticoid receptor-like (DNA-binding domain)"/>
    <property type="match status" value="2"/>
</dbReference>
<evidence type="ECO:0000256" key="3">
    <source>
        <dbReference type="ARBA" id="ARBA00022737"/>
    </source>
</evidence>
<evidence type="ECO:0000256" key="1">
    <source>
        <dbReference type="ARBA" id="ARBA00022443"/>
    </source>
</evidence>
<keyword evidence="2 5" id="KW-0479">Metal-binding</keyword>
<evidence type="ECO:0000256" key="2">
    <source>
        <dbReference type="ARBA" id="ARBA00022723"/>
    </source>
</evidence>
<gene>
    <name evidence="10" type="ORF">AMSG_05988</name>
</gene>
<feature type="domain" description="SH3" evidence="8">
    <location>
        <begin position="507"/>
        <end position="566"/>
    </location>
</feature>
<evidence type="ECO:0000313" key="11">
    <source>
        <dbReference type="Proteomes" id="UP000054408"/>
    </source>
</evidence>
<dbReference type="Gene3D" id="2.30.30.40">
    <property type="entry name" value="SH3 Domains"/>
    <property type="match status" value="4"/>
</dbReference>
<dbReference type="GeneID" id="25565270"/>
<dbReference type="Gene3D" id="2.10.110.10">
    <property type="entry name" value="Cysteine Rich Protein"/>
    <property type="match status" value="2"/>
</dbReference>
<organism evidence="10 11">
    <name type="scientific">Thecamonas trahens ATCC 50062</name>
    <dbReference type="NCBI Taxonomy" id="461836"/>
    <lineage>
        <taxon>Eukaryota</taxon>
        <taxon>Apusozoa</taxon>
        <taxon>Apusomonadida</taxon>
        <taxon>Apusomonadidae</taxon>
        <taxon>Thecamonas</taxon>
    </lineage>
</organism>
<evidence type="ECO:0000256" key="6">
    <source>
        <dbReference type="PROSITE-ProRule" id="PRU00192"/>
    </source>
</evidence>
<dbReference type="CDD" id="cd09358">
    <property type="entry name" value="LIM_Mical_like"/>
    <property type="match status" value="2"/>
</dbReference>
<feature type="domain" description="LIM zinc-binding" evidence="9">
    <location>
        <begin position="103"/>
        <end position="163"/>
    </location>
</feature>
<feature type="domain" description="LIM zinc-binding" evidence="9">
    <location>
        <begin position="6"/>
        <end position="71"/>
    </location>
</feature>
<dbReference type="eggNOG" id="KOG1700">
    <property type="taxonomic scope" value="Eukaryota"/>
</dbReference>
<evidence type="ECO:0000256" key="7">
    <source>
        <dbReference type="SAM" id="MobiDB-lite"/>
    </source>
</evidence>
<evidence type="ECO:0000256" key="5">
    <source>
        <dbReference type="PROSITE-ProRule" id="PRU00125"/>
    </source>
</evidence>
<feature type="region of interest" description="Disordered" evidence="7">
    <location>
        <begin position="168"/>
        <end position="264"/>
    </location>
</feature>
<protein>
    <submittedName>
        <fullName evidence="10">Intersectin-1</fullName>
    </submittedName>
</protein>
<feature type="domain" description="SH3" evidence="8">
    <location>
        <begin position="355"/>
        <end position="416"/>
    </location>
</feature>